<feature type="transmembrane region" description="Helical" evidence="1">
    <location>
        <begin position="443"/>
        <end position="462"/>
    </location>
</feature>
<name>A0A1K1R4U8_9FLAO</name>
<feature type="transmembrane region" description="Helical" evidence="1">
    <location>
        <begin position="202"/>
        <end position="220"/>
    </location>
</feature>
<dbReference type="EMBL" id="FPIY01000007">
    <property type="protein sequence ID" value="SFW67136.1"/>
    <property type="molecule type" value="Genomic_DNA"/>
</dbReference>
<evidence type="ECO:0000313" key="3">
    <source>
        <dbReference type="Proteomes" id="UP000183257"/>
    </source>
</evidence>
<evidence type="ECO:0000256" key="1">
    <source>
        <dbReference type="SAM" id="Phobius"/>
    </source>
</evidence>
<feature type="transmembrane region" description="Helical" evidence="1">
    <location>
        <begin position="176"/>
        <end position="196"/>
    </location>
</feature>
<accession>A0A1K1R4U8</accession>
<feature type="transmembrane region" description="Helical" evidence="1">
    <location>
        <begin position="728"/>
        <end position="749"/>
    </location>
</feature>
<sequence>MANDQEYLNNLTKQFENLLSKQEHFAKELMILHKEIERLKKEGIPKQTPLATEPIAKPEVKAEKVIEEPIKEVIKETVKEPIIAPKPQPIRDIKPEVKKIIKPKGKSNIEKFIGENLLNKIGILILIFGVAIGAKYSIENNLISPLTRIILGYLTGLGLLGFGIKLKEKYTSYSAVLVSGSIAILYFITFAAHSFYDIFPQIPAFAIMALLTVFTVITAINYNKQAIAHIGLVGAYAVPFLLSNGSGQVGILFTYMTIINIGILVLSFKKDWKGLFYSAFGFTWIIYTSWILGGDRGDYLTEAFTFLFVFFLLFYTTFIVNKIKKKEAFNPSSILILLLNSFLFFGIGFFLLELNDDYRGYTGLFTVLNALLHFIAGTILYKQKLANNNLLYFVLGMVFVFITIAVPIQLDGNYVTLLWVAIAALLFWIGTTKDASILKKLSYPLLALSILSLIQDWEAYVINYSYYIDSADDFLTPIFNINLLSTIICIASVYFIYRTNQKHNTNKKSILSFVAPILLILLTYVGLFLEIVNYFEILLTKSKIIISKTDVYSNPVNYDLTDFKIIWLIIYTLFFLGILSVINIKKIKNKALGFANITLNTIALLISLTIGLFTLSELRYSHLNPSDYYNTGIFHLGIRYILYAFIAAIIYSIYSYNKQNFMLPKFKILFSIILNITALWILSSELINWMDLLGTEQTYGLGLSILWGLYSFFLVAKGIWKKTKYIRIGGIILFGITILKLFFLDLASLDTIRKTLVLVILGLLIMGVSFLYNKYKNKIFDETKTE</sequence>
<dbReference type="PANTHER" id="PTHR38434">
    <property type="entry name" value="BLL2549 PROTEIN"/>
    <property type="match status" value="1"/>
</dbReference>
<organism evidence="2 3">
    <name type="scientific">Cellulophaga fucicola</name>
    <dbReference type="NCBI Taxonomy" id="76595"/>
    <lineage>
        <taxon>Bacteria</taxon>
        <taxon>Pseudomonadati</taxon>
        <taxon>Bacteroidota</taxon>
        <taxon>Flavobacteriia</taxon>
        <taxon>Flavobacteriales</taxon>
        <taxon>Flavobacteriaceae</taxon>
        <taxon>Cellulophaga</taxon>
    </lineage>
</organism>
<proteinExistence type="predicted"/>
<dbReference type="AlphaFoldDB" id="A0A1K1R4U8"/>
<feature type="transmembrane region" description="Helical" evidence="1">
    <location>
        <begin position="390"/>
        <end position="408"/>
    </location>
</feature>
<feature type="transmembrane region" description="Helical" evidence="1">
    <location>
        <begin position="358"/>
        <end position="381"/>
    </location>
</feature>
<feature type="transmembrane region" description="Helical" evidence="1">
    <location>
        <begin position="699"/>
        <end position="716"/>
    </location>
</feature>
<feature type="transmembrane region" description="Helical" evidence="1">
    <location>
        <begin position="299"/>
        <end position="320"/>
    </location>
</feature>
<dbReference type="Pfam" id="PF10101">
    <property type="entry name" value="DUF2339"/>
    <property type="match status" value="1"/>
</dbReference>
<feature type="transmembrane region" description="Helical" evidence="1">
    <location>
        <begin position="275"/>
        <end position="293"/>
    </location>
</feature>
<feature type="transmembrane region" description="Helical" evidence="1">
    <location>
        <begin position="755"/>
        <end position="772"/>
    </location>
</feature>
<feature type="transmembrane region" description="Helical" evidence="1">
    <location>
        <begin position="227"/>
        <end position="243"/>
    </location>
</feature>
<feature type="transmembrane region" description="Helical" evidence="1">
    <location>
        <begin position="142"/>
        <end position="164"/>
    </location>
</feature>
<feature type="transmembrane region" description="Helical" evidence="1">
    <location>
        <begin position="509"/>
        <end position="529"/>
    </location>
</feature>
<dbReference type="InterPro" id="IPR019286">
    <property type="entry name" value="DUF2339_TM"/>
</dbReference>
<keyword evidence="1" id="KW-0472">Membrane</keyword>
<dbReference type="STRING" id="76595.SAMN05660313_03282"/>
<dbReference type="PANTHER" id="PTHR38434:SF1">
    <property type="entry name" value="BLL2549 PROTEIN"/>
    <property type="match status" value="1"/>
</dbReference>
<keyword evidence="3" id="KW-1185">Reference proteome</keyword>
<evidence type="ECO:0000313" key="2">
    <source>
        <dbReference type="EMBL" id="SFW67136.1"/>
    </source>
</evidence>
<dbReference type="RefSeq" id="WP_072304892.1">
    <property type="nucleotide sequence ID" value="NZ_FPIY01000007.1"/>
</dbReference>
<feature type="transmembrane region" description="Helical" evidence="1">
    <location>
        <begin position="332"/>
        <end position="352"/>
    </location>
</feature>
<feature type="transmembrane region" description="Helical" evidence="1">
    <location>
        <begin position="633"/>
        <end position="654"/>
    </location>
</feature>
<feature type="transmembrane region" description="Helical" evidence="1">
    <location>
        <begin position="666"/>
        <end position="687"/>
    </location>
</feature>
<protein>
    <submittedName>
        <fullName evidence="2">Predicted membrane protein</fullName>
    </submittedName>
</protein>
<feature type="transmembrane region" description="Helical" evidence="1">
    <location>
        <begin position="414"/>
        <end position="431"/>
    </location>
</feature>
<keyword evidence="1" id="KW-0812">Transmembrane</keyword>
<dbReference type="Proteomes" id="UP000183257">
    <property type="component" value="Unassembled WGS sequence"/>
</dbReference>
<gene>
    <name evidence="2" type="ORF">SAMN05660313_03282</name>
</gene>
<dbReference type="OrthoDB" id="666059at2"/>
<keyword evidence="1" id="KW-1133">Transmembrane helix</keyword>
<reference evidence="3" key="1">
    <citation type="submission" date="2016-11" db="EMBL/GenBank/DDBJ databases">
        <authorList>
            <person name="Varghese N."/>
            <person name="Submissions S."/>
        </authorList>
    </citation>
    <scope>NUCLEOTIDE SEQUENCE [LARGE SCALE GENOMIC DNA]</scope>
    <source>
        <strain evidence="3">DSM 24786</strain>
    </source>
</reference>
<feature type="transmembrane region" description="Helical" evidence="1">
    <location>
        <begin position="474"/>
        <end position="497"/>
    </location>
</feature>
<feature type="transmembrane region" description="Helical" evidence="1">
    <location>
        <begin position="565"/>
        <end position="584"/>
    </location>
</feature>
<feature type="transmembrane region" description="Helical" evidence="1">
    <location>
        <begin position="591"/>
        <end position="613"/>
    </location>
</feature>
<feature type="transmembrane region" description="Helical" evidence="1">
    <location>
        <begin position="117"/>
        <end position="136"/>
    </location>
</feature>
<feature type="transmembrane region" description="Helical" evidence="1">
    <location>
        <begin position="249"/>
        <end position="268"/>
    </location>
</feature>